<dbReference type="AlphaFoldDB" id="A0AAU9RQA2"/>
<protein>
    <submittedName>
        <fullName evidence="2">Uncharacterized protein</fullName>
    </submittedName>
</protein>
<feature type="signal peptide" evidence="1">
    <location>
        <begin position="1"/>
        <end position="28"/>
    </location>
</feature>
<reference evidence="2 3" key="1">
    <citation type="submission" date="2022-03" db="EMBL/GenBank/DDBJ databases">
        <authorList>
            <person name="Nunn A."/>
            <person name="Chopra R."/>
            <person name="Nunn A."/>
            <person name="Contreras Garrido A."/>
        </authorList>
    </citation>
    <scope>NUCLEOTIDE SEQUENCE [LARGE SCALE GENOMIC DNA]</scope>
</reference>
<dbReference type="EMBL" id="OU466858">
    <property type="protein sequence ID" value="CAH2044694.1"/>
    <property type="molecule type" value="Genomic_DNA"/>
</dbReference>
<feature type="chain" id="PRO_5043874475" evidence="1">
    <location>
        <begin position="29"/>
        <end position="74"/>
    </location>
</feature>
<name>A0AAU9RQA2_THLAR</name>
<keyword evidence="1" id="KW-0732">Signal</keyword>
<evidence type="ECO:0000313" key="3">
    <source>
        <dbReference type="Proteomes" id="UP000836841"/>
    </source>
</evidence>
<proteinExistence type="predicted"/>
<evidence type="ECO:0000256" key="1">
    <source>
        <dbReference type="SAM" id="SignalP"/>
    </source>
</evidence>
<keyword evidence="3" id="KW-1185">Reference proteome</keyword>
<gene>
    <name evidence="2" type="ORF">TAV2_LOCUS5613</name>
</gene>
<sequence length="74" mass="7998">MDIQRSSYIFIAVFVIIMFLAIGSKARAEIYDPKCPGVCSPEIVPNCKTLCGSLGYHAGGYCNGLTCCCKTKIL</sequence>
<accession>A0AAU9RQA2</accession>
<evidence type="ECO:0000313" key="2">
    <source>
        <dbReference type="EMBL" id="CAH2044694.1"/>
    </source>
</evidence>
<dbReference type="Proteomes" id="UP000836841">
    <property type="component" value="Chromosome 2"/>
</dbReference>
<organism evidence="2 3">
    <name type="scientific">Thlaspi arvense</name>
    <name type="common">Field penny-cress</name>
    <dbReference type="NCBI Taxonomy" id="13288"/>
    <lineage>
        <taxon>Eukaryota</taxon>
        <taxon>Viridiplantae</taxon>
        <taxon>Streptophyta</taxon>
        <taxon>Embryophyta</taxon>
        <taxon>Tracheophyta</taxon>
        <taxon>Spermatophyta</taxon>
        <taxon>Magnoliopsida</taxon>
        <taxon>eudicotyledons</taxon>
        <taxon>Gunneridae</taxon>
        <taxon>Pentapetalae</taxon>
        <taxon>rosids</taxon>
        <taxon>malvids</taxon>
        <taxon>Brassicales</taxon>
        <taxon>Brassicaceae</taxon>
        <taxon>Thlaspideae</taxon>
        <taxon>Thlaspi</taxon>
    </lineage>
</organism>